<dbReference type="SUPFAM" id="SSF48264">
    <property type="entry name" value="Cytochrome P450"/>
    <property type="match status" value="1"/>
</dbReference>
<dbReference type="AlphaFoldDB" id="A0A8J3Z289"/>
<name>A0A8J3Z289_9ACTN</name>
<evidence type="ECO:0000313" key="2">
    <source>
        <dbReference type="EMBL" id="GIJ55934.1"/>
    </source>
</evidence>
<comment type="similarity">
    <text evidence="1">Belongs to the cytochrome P450 family.</text>
</comment>
<dbReference type="RefSeq" id="WP_203993423.1">
    <property type="nucleotide sequence ID" value="NZ_BOPG01000022.1"/>
</dbReference>
<dbReference type="PRINTS" id="PR00359">
    <property type="entry name" value="BP450"/>
</dbReference>
<dbReference type="Gene3D" id="1.10.630.10">
    <property type="entry name" value="Cytochrome P450"/>
    <property type="match status" value="1"/>
</dbReference>
<protein>
    <submittedName>
        <fullName evidence="2">Linalool 8-monooxygenase</fullName>
    </submittedName>
</protein>
<keyword evidence="3" id="KW-1185">Reference proteome</keyword>
<dbReference type="GO" id="GO:0005506">
    <property type="term" value="F:iron ion binding"/>
    <property type="evidence" value="ECO:0007669"/>
    <property type="project" value="InterPro"/>
</dbReference>
<dbReference type="GO" id="GO:0006707">
    <property type="term" value="P:cholesterol catabolic process"/>
    <property type="evidence" value="ECO:0007669"/>
    <property type="project" value="TreeGrafter"/>
</dbReference>
<dbReference type="InterPro" id="IPR001128">
    <property type="entry name" value="Cyt_P450"/>
</dbReference>
<gene>
    <name evidence="2" type="ORF">Vau01_034500</name>
</gene>
<dbReference type="Proteomes" id="UP000612585">
    <property type="component" value="Unassembled WGS sequence"/>
</dbReference>
<accession>A0A8J3Z289</accession>
<dbReference type="EMBL" id="BOPG01000022">
    <property type="protein sequence ID" value="GIJ55934.1"/>
    <property type="molecule type" value="Genomic_DNA"/>
</dbReference>
<proteinExistence type="inferred from homology"/>
<evidence type="ECO:0000313" key="3">
    <source>
        <dbReference type="Proteomes" id="UP000612585"/>
    </source>
</evidence>
<dbReference type="InterPro" id="IPR036396">
    <property type="entry name" value="Cyt_P450_sf"/>
</dbReference>
<dbReference type="PANTHER" id="PTHR46696:SF4">
    <property type="entry name" value="BIOTIN BIOSYNTHESIS CYTOCHROME P450"/>
    <property type="match status" value="1"/>
</dbReference>
<dbReference type="InterPro" id="IPR002397">
    <property type="entry name" value="Cyt_P450_B"/>
</dbReference>
<dbReference type="PANTHER" id="PTHR46696">
    <property type="entry name" value="P450, PUTATIVE (EUROFUNG)-RELATED"/>
    <property type="match status" value="1"/>
</dbReference>
<organism evidence="2 3">
    <name type="scientific">Virgisporangium aurantiacum</name>
    <dbReference type="NCBI Taxonomy" id="175570"/>
    <lineage>
        <taxon>Bacteria</taxon>
        <taxon>Bacillati</taxon>
        <taxon>Actinomycetota</taxon>
        <taxon>Actinomycetes</taxon>
        <taxon>Micromonosporales</taxon>
        <taxon>Micromonosporaceae</taxon>
        <taxon>Virgisporangium</taxon>
    </lineage>
</organism>
<dbReference type="GO" id="GO:0020037">
    <property type="term" value="F:heme binding"/>
    <property type="evidence" value="ECO:0007669"/>
    <property type="project" value="InterPro"/>
</dbReference>
<sequence length="424" mass="47592">MKVLTGAGTGRRGTCPYIDIDLAEPRFWRQPVTRREEAFARLRHLPEPVYFVERPAARGRPMTGFHALVRHQDVVDASRRSDDFISGPGVTTPKPARWVRFVFGDSMVNLDDPEHARLRGIVQKAFTPRVIAKITDDMRTVATEIVDEVVARKDGDFVDLVAAQLPLRVICAMMGIPAKYRSTLLARLNRTTEHAGVRVPRWRRLPGRSLFALARLQRVVARVARQRRRHPEDDLVSALVAAKLNSRELGAFFSLLLVAGVETTRNAIAHGLRLLTENPAQRALLVEDFDTYERGFVEELVRHSTPIIQFRRTVARETVLNGYRLGAGDEVVLFYNSANRDETVFADPNRFDVTRSPNPHVGFGGGGPHFCLGTALARQEISVLFRELLTRLPDIRSVGEPELVPSNFDNRIARLSFATGAHSE</sequence>
<reference evidence="2" key="1">
    <citation type="submission" date="2021-01" db="EMBL/GenBank/DDBJ databases">
        <title>Whole genome shotgun sequence of Virgisporangium aurantiacum NBRC 16421.</title>
        <authorList>
            <person name="Komaki H."/>
            <person name="Tamura T."/>
        </authorList>
    </citation>
    <scope>NUCLEOTIDE SEQUENCE</scope>
    <source>
        <strain evidence="2">NBRC 16421</strain>
    </source>
</reference>
<dbReference type="GO" id="GO:0036199">
    <property type="term" value="F:cholest-4-en-3-one 26-monooxygenase activity"/>
    <property type="evidence" value="ECO:0007669"/>
    <property type="project" value="TreeGrafter"/>
</dbReference>
<dbReference type="GO" id="GO:0008395">
    <property type="term" value="F:steroid hydroxylase activity"/>
    <property type="evidence" value="ECO:0007669"/>
    <property type="project" value="TreeGrafter"/>
</dbReference>
<comment type="caution">
    <text evidence="2">The sequence shown here is derived from an EMBL/GenBank/DDBJ whole genome shotgun (WGS) entry which is preliminary data.</text>
</comment>
<evidence type="ECO:0000256" key="1">
    <source>
        <dbReference type="ARBA" id="ARBA00010617"/>
    </source>
</evidence>
<dbReference type="Pfam" id="PF00067">
    <property type="entry name" value="p450"/>
    <property type="match status" value="1"/>
</dbReference>